<dbReference type="PANTHER" id="PTHR14226">
    <property type="entry name" value="NEUROPATHY TARGET ESTERASE/SWISS CHEESE D.MELANOGASTER"/>
    <property type="match status" value="1"/>
</dbReference>
<evidence type="ECO:0000313" key="7">
    <source>
        <dbReference type="Proteomes" id="UP001227162"/>
    </source>
</evidence>
<protein>
    <submittedName>
        <fullName evidence="6">Patatin-like phospholipase family protein</fullName>
    </submittedName>
</protein>
<keyword evidence="2 4" id="KW-0442">Lipid degradation</keyword>
<comment type="caution">
    <text evidence="6">The sequence shown here is derived from an EMBL/GenBank/DDBJ whole genome shotgun (WGS) entry which is preliminary data.</text>
</comment>
<reference evidence="6" key="1">
    <citation type="submission" date="2022-07" db="EMBL/GenBank/DDBJ databases">
        <authorList>
            <person name="Otstavnykh N."/>
            <person name="Isaeva M."/>
            <person name="Bystritskaya E."/>
        </authorList>
    </citation>
    <scope>NUCLEOTIDE SEQUENCE</scope>
    <source>
        <strain evidence="6">10Alg 79</strain>
    </source>
</reference>
<evidence type="ECO:0000256" key="2">
    <source>
        <dbReference type="ARBA" id="ARBA00022963"/>
    </source>
</evidence>
<dbReference type="InterPro" id="IPR002641">
    <property type="entry name" value="PNPLA_dom"/>
</dbReference>
<gene>
    <name evidence="6" type="ORF">NOI20_14070</name>
</gene>
<keyword evidence="1 4" id="KW-0378">Hydrolase</keyword>
<feature type="active site" description="Proton acceptor" evidence="4">
    <location>
        <position position="156"/>
    </location>
</feature>
<comment type="caution">
    <text evidence="4">Lacks conserved residue(s) required for the propagation of feature annotation.</text>
</comment>
<evidence type="ECO:0000256" key="3">
    <source>
        <dbReference type="ARBA" id="ARBA00023098"/>
    </source>
</evidence>
<evidence type="ECO:0000256" key="4">
    <source>
        <dbReference type="PROSITE-ProRule" id="PRU01161"/>
    </source>
</evidence>
<evidence type="ECO:0000313" key="6">
    <source>
        <dbReference type="EMBL" id="MDQ2095241.1"/>
    </source>
</evidence>
<dbReference type="AlphaFoldDB" id="A0AAJ1X683"/>
<feature type="active site" description="Nucleophile" evidence="4">
    <location>
        <position position="42"/>
    </location>
</feature>
<dbReference type="PROSITE" id="PS51635">
    <property type="entry name" value="PNPLA"/>
    <property type="match status" value="1"/>
</dbReference>
<dbReference type="Pfam" id="PF01734">
    <property type="entry name" value="Patatin"/>
    <property type="match status" value="1"/>
</dbReference>
<dbReference type="RefSeq" id="WP_317626865.1">
    <property type="nucleotide sequence ID" value="NZ_JANFFA010000004.1"/>
</dbReference>
<dbReference type="EMBL" id="JANFFA010000004">
    <property type="protein sequence ID" value="MDQ2095241.1"/>
    <property type="molecule type" value="Genomic_DNA"/>
</dbReference>
<evidence type="ECO:0000256" key="1">
    <source>
        <dbReference type="ARBA" id="ARBA00022801"/>
    </source>
</evidence>
<dbReference type="SUPFAM" id="SSF52151">
    <property type="entry name" value="FabD/lysophospholipase-like"/>
    <property type="match status" value="1"/>
</dbReference>
<dbReference type="InterPro" id="IPR016035">
    <property type="entry name" value="Acyl_Trfase/lysoPLipase"/>
</dbReference>
<keyword evidence="7" id="KW-1185">Reference proteome</keyword>
<feature type="short sequence motif" description="GXSXG" evidence="4">
    <location>
        <begin position="40"/>
        <end position="44"/>
    </location>
</feature>
<keyword evidence="3 4" id="KW-0443">Lipid metabolism</keyword>
<reference evidence="6" key="2">
    <citation type="submission" date="2023-04" db="EMBL/GenBank/DDBJ databases">
        <title>'Rhodoalgimonas zhirmunskyi' gen. nov., isolated from a red alga.</title>
        <authorList>
            <person name="Nedashkovskaya O.I."/>
            <person name="Otstavnykh N.Y."/>
            <person name="Bystritskaya E.P."/>
            <person name="Balabanova L.A."/>
            <person name="Isaeva M.P."/>
        </authorList>
    </citation>
    <scope>NUCLEOTIDE SEQUENCE</scope>
    <source>
        <strain evidence="6">10Alg 79</strain>
    </source>
</reference>
<dbReference type="Proteomes" id="UP001227162">
    <property type="component" value="Unassembled WGS sequence"/>
</dbReference>
<organism evidence="6 7">
    <name type="scientific">Rhodalgimonas zhirmunskyi</name>
    <dbReference type="NCBI Taxonomy" id="2964767"/>
    <lineage>
        <taxon>Bacteria</taxon>
        <taxon>Pseudomonadati</taxon>
        <taxon>Pseudomonadota</taxon>
        <taxon>Alphaproteobacteria</taxon>
        <taxon>Rhodobacterales</taxon>
        <taxon>Roseobacteraceae</taxon>
        <taxon>Rhodalgimonas</taxon>
    </lineage>
</organism>
<proteinExistence type="predicted"/>
<feature type="domain" description="PNPLA" evidence="5">
    <location>
        <begin position="9"/>
        <end position="169"/>
    </location>
</feature>
<dbReference type="InterPro" id="IPR050301">
    <property type="entry name" value="NTE"/>
</dbReference>
<dbReference type="Gene3D" id="3.40.1090.10">
    <property type="entry name" value="Cytosolic phospholipase A2 catalytic domain"/>
    <property type="match status" value="2"/>
</dbReference>
<feature type="short sequence motif" description="DGA/G" evidence="4">
    <location>
        <begin position="156"/>
        <end position="158"/>
    </location>
</feature>
<name>A0AAJ1X683_9RHOB</name>
<dbReference type="GO" id="GO:0016042">
    <property type="term" value="P:lipid catabolic process"/>
    <property type="evidence" value="ECO:0007669"/>
    <property type="project" value="UniProtKB-UniRule"/>
</dbReference>
<accession>A0AAJ1X683</accession>
<evidence type="ECO:0000259" key="5">
    <source>
        <dbReference type="PROSITE" id="PS51635"/>
    </source>
</evidence>
<dbReference type="PANTHER" id="PTHR14226:SF76">
    <property type="entry name" value="NTE FAMILY PROTEIN RSSA"/>
    <property type="match status" value="1"/>
</dbReference>
<dbReference type="GO" id="GO:0016787">
    <property type="term" value="F:hydrolase activity"/>
    <property type="evidence" value="ECO:0007669"/>
    <property type="project" value="UniProtKB-UniRule"/>
</dbReference>
<sequence length="318" mass="33605">MTHRRKLGIALGSGGARGWCHIGVLKELDAMGVRPALVAGCSMGALVGAAWAGGVLDRLEDWARALTRQRFVSYADVRFGSGGVVKGRAIAEILTSLGLPDRIEDLALPFVAVATDLETGREVWLQEGSLADAVRASISIPGVFAPHYLDGRWLLDGGLINPVPTSASRALGADATIAVNPNARRGGQIWHAPAPEEGFLSKLGSPELLAQLPIPLRELVQGVGAGRSAGPSAPAYLDVMSASIDIMTDFVRQHRQASDPPHLLLDADLMDRILVLELYRAAEAIEEGHRMVRDSAREIRALVQGGPDGRVAGGDFAG</sequence>